<proteinExistence type="predicted"/>
<dbReference type="VEuPathDB" id="FungiDB:RhiirFUN_000048"/>
<gene>
    <name evidence="1" type="ORF">RhiirC2_756654</name>
</gene>
<dbReference type="EMBL" id="LLXL01001436">
    <property type="protein sequence ID" value="PKK64454.1"/>
    <property type="molecule type" value="Genomic_DNA"/>
</dbReference>
<comment type="caution">
    <text evidence="1">The sequence shown here is derived from an EMBL/GenBank/DDBJ whole genome shotgun (WGS) entry which is preliminary data.</text>
</comment>
<dbReference type="AlphaFoldDB" id="A0A2N1MS28"/>
<sequence length="80" mass="9393">KEEYDKIDNDTKTVSTHRNNVFGTLVNFFKHKDEDQCVNVDYGKDDITKKEEDYQITICQDGKFVATFDTGKKKKIIIRK</sequence>
<feature type="non-terminal residue" evidence="1">
    <location>
        <position position="1"/>
    </location>
</feature>
<dbReference type="VEuPathDB" id="FungiDB:FUN_021068"/>
<dbReference type="Proteomes" id="UP000233469">
    <property type="component" value="Unassembled WGS sequence"/>
</dbReference>
<evidence type="ECO:0000313" key="1">
    <source>
        <dbReference type="EMBL" id="PKK64454.1"/>
    </source>
</evidence>
<organism evidence="1 2">
    <name type="scientific">Rhizophagus irregularis</name>
    <dbReference type="NCBI Taxonomy" id="588596"/>
    <lineage>
        <taxon>Eukaryota</taxon>
        <taxon>Fungi</taxon>
        <taxon>Fungi incertae sedis</taxon>
        <taxon>Mucoromycota</taxon>
        <taxon>Glomeromycotina</taxon>
        <taxon>Glomeromycetes</taxon>
        <taxon>Glomerales</taxon>
        <taxon>Glomeraceae</taxon>
        <taxon>Rhizophagus</taxon>
    </lineage>
</organism>
<protein>
    <submittedName>
        <fullName evidence="1">Uncharacterized protein</fullName>
    </submittedName>
</protein>
<reference evidence="1 2" key="2">
    <citation type="submission" date="2017-10" db="EMBL/GenBank/DDBJ databases">
        <title>Extensive intraspecific genome diversity in a model arbuscular mycorrhizal fungus.</title>
        <authorList>
            <person name="Chen E.C.H."/>
            <person name="Morin E."/>
            <person name="Baudet D."/>
            <person name="Noel J."/>
            <person name="Ndikumana S."/>
            <person name="Charron P."/>
            <person name="St-Onge C."/>
            <person name="Giorgi J."/>
            <person name="Grigoriev I.V."/>
            <person name="Roux C."/>
            <person name="Martin F.M."/>
            <person name="Corradi N."/>
        </authorList>
    </citation>
    <scope>NUCLEOTIDE SEQUENCE [LARGE SCALE GENOMIC DNA]</scope>
    <source>
        <strain evidence="1 2">C2</strain>
    </source>
</reference>
<evidence type="ECO:0000313" key="2">
    <source>
        <dbReference type="Proteomes" id="UP000233469"/>
    </source>
</evidence>
<name>A0A2N1MS28_9GLOM</name>
<reference evidence="1 2" key="1">
    <citation type="submission" date="2016-04" db="EMBL/GenBank/DDBJ databases">
        <title>Genome analyses suggest a sexual origin of heterokaryosis in a supposedly ancient asexual fungus.</title>
        <authorList>
            <person name="Ropars J."/>
            <person name="Sedzielewska K."/>
            <person name="Noel J."/>
            <person name="Charron P."/>
            <person name="Farinelli L."/>
            <person name="Marton T."/>
            <person name="Kruger M."/>
            <person name="Pelin A."/>
            <person name="Brachmann A."/>
            <person name="Corradi N."/>
        </authorList>
    </citation>
    <scope>NUCLEOTIDE SEQUENCE [LARGE SCALE GENOMIC DNA]</scope>
    <source>
        <strain evidence="1 2">C2</strain>
    </source>
</reference>
<accession>A0A2N1MS28</accession>